<keyword evidence="12" id="KW-0624">Polysaccharide degradation</keyword>
<accession>D5GJG2</accession>
<organism evidence="18 19">
    <name type="scientific">Tuber melanosporum (strain Mel28)</name>
    <name type="common">Perigord black truffle</name>
    <dbReference type="NCBI Taxonomy" id="656061"/>
    <lineage>
        <taxon>Eukaryota</taxon>
        <taxon>Fungi</taxon>
        <taxon>Dikarya</taxon>
        <taxon>Ascomycota</taxon>
        <taxon>Pezizomycotina</taxon>
        <taxon>Pezizomycetes</taxon>
        <taxon>Pezizales</taxon>
        <taxon>Tuberaceae</taxon>
        <taxon>Tuber</taxon>
    </lineage>
</organism>
<dbReference type="OMA" id="WPADHQG"/>
<keyword evidence="19" id="KW-1185">Reference proteome</keyword>
<evidence type="ECO:0000259" key="17">
    <source>
        <dbReference type="Pfam" id="PF03443"/>
    </source>
</evidence>
<sequence length="384" mass="39692">MKSSFILSVLGAATGSLAHGLVSQLLIDGTLYDNFNPFFDVYQNPKPQRIGWTTPNNGPAEDITAAGIVCGVGSTAGSLSAPAACGSSIKFFWTPWPDSHRGPTMTYLAKCPGTDCTTADPTTLDWFKIDHAGLNPDGTWISDTIIADNNTRTVTIPSDIAPGPYLLRHELLALHSAFDPNGAQFYPMCANLQINGTGSAVPTNTVKFPGAYSPTDPGILINIHYPAVKNYTIPGPAPYVPGGASAPVSPSAVVPSSPTTGFTAAGSGIPTIKPSALPPYGNGTSIRSKPPKKTQSIDSPLSEVAPFGGDPTALTDVSAVPTEVAPTAVPTEVVSTVIQVVTKTVPAVEAVETVTVTISPPGGQPASECTPVGRYKRGNYGYGI</sequence>
<dbReference type="PANTHER" id="PTHR33353">
    <property type="entry name" value="PUTATIVE (AFU_ORTHOLOGUE AFUA_1G12560)-RELATED"/>
    <property type="match status" value="1"/>
</dbReference>
<evidence type="ECO:0000256" key="11">
    <source>
        <dbReference type="ARBA" id="ARBA00023277"/>
    </source>
</evidence>
<keyword evidence="5 16" id="KW-0732">Signal</keyword>
<keyword evidence="9" id="KW-0503">Monooxygenase</keyword>
<protein>
    <recommendedName>
        <fullName evidence="15">lytic cellulose monooxygenase (C4-dehydrogenating)</fullName>
        <ecNumber evidence="15">1.14.99.56</ecNumber>
    </recommendedName>
</protein>
<dbReference type="HOGENOM" id="CLU_031730_1_0_1"/>
<evidence type="ECO:0000256" key="4">
    <source>
        <dbReference type="ARBA" id="ARBA00022723"/>
    </source>
</evidence>
<keyword evidence="10" id="KW-1015">Disulfide bond</keyword>
<evidence type="ECO:0000256" key="10">
    <source>
        <dbReference type="ARBA" id="ARBA00023157"/>
    </source>
</evidence>
<evidence type="ECO:0000256" key="6">
    <source>
        <dbReference type="ARBA" id="ARBA00023001"/>
    </source>
</evidence>
<dbReference type="GO" id="GO:0046872">
    <property type="term" value="F:metal ion binding"/>
    <property type="evidence" value="ECO:0007669"/>
    <property type="project" value="UniProtKB-KW"/>
</dbReference>
<comment type="subcellular location">
    <subcellularLocation>
        <location evidence="2">Secreted</location>
    </subcellularLocation>
</comment>
<dbReference type="KEGG" id="tml:GSTUM_00008986001"/>
<keyword evidence="7" id="KW-0560">Oxidoreductase</keyword>
<evidence type="ECO:0000313" key="19">
    <source>
        <dbReference type="Proteomes" id="UP000006911"/>
    </source>
</evidence>
<gene>
    <name evidence="18" type="ORF">GSTUM_00008986001</name>
</gene>
<dbReference type="InterPro" id="IPR005103">
    <property type="entry name" value="AA9_LPMO"/>
</dbReference>
<dbReference type="Pfam" id="PF03443">
    <property type="entry name" value="AA9"/>
    <property type="match status" value="1"/>
</dbReference>
<evidence type="ECO:0000256" key="9">
    <source>
        <dbReference type="ARBA" id="ARBA00023033"/>
    </source>
</evidence>
<name>D5GJG2_TUBMM</name>
<dbReference type="GO" id="GO:0004497">
    <property type="term" value="F:monooxygenase activity"/>
    <property type="evidence" value="ECO:0007669"/>
    <property type="project" value="UniProtKB-KW"/>
</dbReference>
<feature type="signal peptide" evidence="16">
    <location>
        <begin position="1"/>
        <end position="18"/>
    </location>
</feature>
<dbReference type="GO" id="GO:0030245">
    <property type="term" value="P:cellulose catabolic process"/>
    <property type="evidence" value="ECO:0007669"/>
    <property type="project" value="UniProtKB-KW"/>
</dbReference>
<keyword evidence="4" id="KW-0479">Metal-binding</keyword>
<proteinExistence type="inferred from homology"/>
<feature type="domain" description="Auxiliary Activity family 9 catalytic" evidence="17">
    <location>
        <begin position="19"/>
        <end position="231"/>
    </location>
</feature>
<keyword evidence="11" id="KW-0119">Carbohydrate metabolism</keyword>
<evidence type="ECO:0000256" key="14">
    <source>
        <dbReference type="ARBA" id="ARBA00045077"/>
    </source>
</evidence>
<comment type="cofactor">
    <cofactor evidence="1">
        <name>Cu(2+)</name>
        <dbReference type="ChEBI" id="CHEBI:29036"/>
    </cofactor>
</comment>
<reference evidence="18 19" key="1">
    <citation type="journal article" date="2010" name="Nature">
        <title>Perigord black truffle genome uncovers evolutionary origins and mechanisms of symbiosis.</title>
        <authorList>
            <person name="Martin F."/>
            <person name="Kohler A."/>
            <person name="Murat C."/>
            <person name="Balestrini R."/>
            <person name="Coutinho P.M."/>
            <person name="Jaillon O."/>
            <person name="Montanini B."/>
            <person name="Morin E."/>
            <person name="Noel B."/>
            <person name="Percudani R."/>
            <person name="Porcel B."/>
            <person name="Rubini A."/>
            <person name="Amicucci A."/>
            <person name="Amselem J."/>
            <person name="Anthouard V."/>
            <person name="Arcioni S."/>
            <person name="Artiguenave F."/>
            <person name="Aury J.M."/>
            <person name="Ballario P."/>
            <person name="Bolchi A."/>
            <person name="Brenna A."/>
            <person name="Brun A."/>
            <person name="Buee M."/>
            <person name="Cantarel B."/>
            <person name="Chevalier G."/>
            <person name="Couloux A."/>
            <person name="Da Silva C."/>
            <person name="Denoeud F."/>
            <person name="Duplessis S."/>
            <person name="Ghignone S."/>
            <person name="Hilselberger B."/>
            <person name="Iotti M."/>
            <person name="Marcais B."/>
            <person name="Mello A."/>
            <person name="Miranda M."/>
            <person name="Pacioni G."/>
            <person name="Quesneville H."/>
            <person name="Riccioni C."/>
            <person name="Ruotolo R."/>
            <person name="Splivallo R."/>
            <person name="Stocchi V."/>
            <person name="Tisserant E."/>
            <person name="Viscomi A.R."/>
            <person name="Zambonelli A."/>
            <person name="Zampieri E."/>
            <person name="Henrissat B."/>
            <person name="Lebrun M.H."/>
            <person name="Paolocci F."/>
            <person name="Bonfante P."/>
            <person name="Ottonello S."/>
            <person name="Wincker P."/>
        </authorList>
    </citation>
    <scope>NUCLEOTIDE SEQUENCE [LARGE SCALE GENOMIC DNA]</scope>
    <source>
        <strain evidence="18 19">Mel28</strain>
    </source>
</reference>
<dbReference type="EMBL" id="FN430330">
    <property type="protein sequence ID" value="CAZ84655.1"/>
    <property type="molecule type" value="Genomic_DNA"/>
</dbReference>
<dbReference type="RefSeq" id="XP_002840464.1">
    <property type="nucleotide sequence ID" value="XM_002840418.1"/>
</dbReference>
<dbReference type="Gene3D" id="2.70.50.70">
    <property type="match status" value="1"/>
</dbReference>
<dbReference type="PANTHER" id="PTHR33353:SF10">
    <property type="entry name" value="ENDO-BETA-1,4-GLUCANASE D"/>
    <property type="match status" value="1"/>
</dbReference>
<dbReference type="CDD" id="cd21175">
    <property type="entry name" value="LPMO_AA9"/>
    <property type="match status" value="1"/>
</dbReference>
<keyword evidence="6" id="KW-0136">Cellulose degradation</keyword>
<dbReference type="AlphaFoldDB" id="D5GJG2"/>
<evidence type="ECO:0000256" key="3">
    <source>
        <dbReference type="ARBA" id="ARBA00022525"/>
    </source>
</evidence>
<evidence type="ECO:0000256" key="1">
    <source>
        <dbReference type="ARBA" id="ARBA00001973"/>
    </source>
</evidence>
<evidence type="ECO:0000256" key="2">
    <source>
        <dbReference type="ARBA" id="ARBA00004613"/>
    </source>
</evidence>
<comment type="similarity">
    <text evidence="13">Belongs to the polysaccharide monooxygenase AA9 family.</text>
</comment>
<evidence type="ECO:0000256" key="16">
    <source>
        <dbReference type="SAM" id="SignalP"/>
    </source>
</evidence>
<dbReference type="GO" id="GO:0005576">
    <property type="term" value="C:extracellular region"/>
    <property type="evidence" value="ECO:0007669"/>
    <property type="project" value="UniProtKB-SubCell"/>
</dbReference>
<evidence type="ECO:0000256" key="13">
    <source>
        <dbReference type="ARBA" id="ARBA00044502"/>
    </source>
</evidence>
<evidence type="ECO:0000256" key="8">
    <source>
        <dbReference type="ARBA" id="ARBA00023008"/>
    </source>
</evidence>
<dbReference type="eggNOG" id="ENOG502RY3D">
    <property type="taxonomic scope" value="Eukaryota"/>
</dbReference>
<comment type="catalytic activity">
    <reaction evidence="14">
        <text>[(1-&gt;4)-beta-D-glucosyl]n+m + reduced acceptor + O2 = 4-dehydro-beta-D-glucosyl-[(1-&gt;4)-beta-D-glucosyl]n-1 + [(1-&gt;4)-beta-D-glucosyl]m + acceptor + H2O.</text>
        <dbReference type="EC" id="1.14.99.56"/>
    </reaction>
</comment>
<evidence type="ECO:0000256" key="15">
    <source>
        <dbReference type="ARBA" id="ARBA00047174"/>
    </source>
</evidence>
<evidence type="ECO:0000256" key="12">
    <source>
        <dbReference type="ARBA" id="ARBA00023326"/>
    </source>
</evidence>
<dbReference type="Proteomes" id="UP000006911">
    <property type="component" value="Unassembled WGS sequence"/>
</dbReference>
<keyword evidence="3" id="KW-0964">Secreted</keyword>
<feature type="chain" id="PRO_5003072833" description="lytic cellulose monooxygenase (C4-dehydrogenating)" evidence="16">
    <location>
        <begin position="19"/>
        <end position="384"/>
    </location>
</feature>
<evidence type="ECO:0000313" key="18">
    <source>
        <dbReference type="EMBL" id="CAZ84655.1"/>
    </source>
</evidence>
<dbReference type="GeneID" id="9182656"/>
<keyword evidence="8" id="KW-0186">Copper</keyword>
<dbReference type="STRING" id="656061.D5GJG2"/>
<evidence type="ECO:0000256" key="7">
    <source>
        <dbReference type="ARBA" id="ARBA00023002"/>
    </source>
</evidence>
<dbReference type="EC" id="1.14.99.56" evidence="15"/>
<dbReference type="InParanoid" id="D5GJG2"/>
<evidence type="ECO:0000256" key="5">
    <source>
        <dbReference type="ARBA" id="ARBA00022729"/>
    </source>
</evidence>
<dbReference type="InterPro" id="IPR049892">
    <property type="entry name" value="AA9"/>
</dbReference>